<dbReference type="SUPFAM" id="SSF100950">
    <property type="entry name" value="NagB/RpiA/CoA transferase-like"/>
    <property type="match status" value="1"/>
</dbReference>
<dbReference type="Pfam" id="PF00455">
    <property type="entry name" value="DeoRC"/>
    <property type="match status" value="1"/>
</dbReference>
<name>A0A6I2L2Y1_9BURK</name>
<dbReference type="InterPro" id="IPR037171">
    <property type="entry name" value="NagB/RpiA_transferase-like"/>
</dbReference>
<dbReference type="PANTHER" id="PTHR30363:SF55">
    <property type="entry name" value="HTH-TYPE TRANSCRIPTIONAL REGULATOR ULAR"/>
    <property type="match status" value="1"/>
</dbReference>
<dbReference type="InterPro" id="IPR050313">
    <property type="entry name" value="Carb_Metab_HTH_regulators"/>
</dbReference>
<protein>
    <recommendedName>
        <fullName evidence="1">DeoR-like transcriptional repressor C-terminal sensor domain-containing protein</fullName>
    </recommendedName>
</protein>
<dbReference type="Proteomes" id="UP000433309">
    <property type="component" value="Unassembled WGS sequence"/>
</dbReference>
<organism evidence="2 3">
    <name type="scientific">Duganella guangzhouensis</name>
    <dbReference type="NCBI Taxonomy" id="2666084"/>
    <lineage>
        <taxon>Bacteria</taxon>
        <taxon>Pseudomonadati</taxon>
        <taxon>Pseudomonadota</taxon>
        <taxon>Betaproteobacteria</taxon>
        <taxon>Burkholderiales</taxon>
        <taxon>Oxalobacteraceae</taxon>
        <taxon>Telluria group</taxon>
        <taxon>Duganella</taxon>
    </lineage>
</organism>
<accession>A0A6I2L2Y1</accession>
<gene>
    <name evidence="2" type="ORF">GJ699_18915</name>
</gene>
<dbReference type="AlphaFoldDB" id="A0A6I2L2Y1"/>
<dbReference type="PANTHER" id="PTHR30363">
    <property type="entry name" value="HTH-TYPE TRANSCRIPTIONAL REGULATOR SRLR-RELATED"/>
    <property type="match status" value="1"/>
</dbReference>
<dbReference type="EMBL" id="WKJK01000009">
    <property type="protein sequence ID" value="MRW92070.1"/>
    <property type="molecule type" value="Genomic_DNA"/>
</dbReference>
<feature type="domain" description="DeoR-like transcriptional repressor C-terminal sensor" evidence="1">
    <location>
        <begin position="12"/>
        <end position="160"/>
    </location>
</feature>
<proteinExistence type="predicted"/>
<dbReference type="InterPro" id="IPR014036">
    <property type="entry name" value="DeoR-like_C"/>
</dbReference>
<keyword evidence="3" id="KW-1185">Reference proteome</keyword>
<evidence type="ECO:0000313" key="2">
    <source>
        <dbReference type="EMBL" id="MRW92070.1"/>
    </source>
</evidence>
<evidence type="ECO:0000259" key="1">
    <source>
        <dbReference type="Pfam" id="PF00455"/>
    </source>
</evidence>
<evidence type="ECO:0000313" key="3">
    <source>
        <dbReference type="Proteomes" id="UP000433309"/>
    </source>
</evidence>
<sequence>MPVNEHLPRQARAIALCAAAMCADGDTIILCGADADAMTDFLIDKHLRILTNSLRAANRLALLSENEVFFTGGMLHAGDALTVAPDLDFIQGYSADRVFIGIGGLSLRGLLASDDNEAQATRLLIAQADEVVVLAASSQLAGKGGLLICGLERVSCLITDYHISAASLHMLLDAGIAVRLVATLH</sequence>
<reference evidence="2 3" key="1">
    <citation type="submission" date="2019-11" db="EMBL/GenBank/DDBJ databases">
        <title>Novel species isolated from a subtropical stream in China.</title>
        <authorList>
            <person name="Lu H."/>
        </authorList>
    </citation>
    <scope>NUCLEOTIDE SEQUENCE [LARGE SCALE GENOMIC DNA]</scope>
    <source>
        <strain evidence="2 3">FT80W</strain>
    </source>
</reference>
<dbReference type="RefSeq" id="WP_154379084.1">
    <property type="nucleotide sequence ID" value="NZ_WKJK01000009.1"/>
</dbReference>
<dbReference type="SMART" id="SM01134">
    <property type="entry name" value="DeoRC"/>
    <property type="match status" value="1"/>
</dbReference>
<comment type="caution">
    <text evidence="2">The sequence shown here is derived from an EMBL/GenBank/DDBJ whole genome shotgun (WGS) entry which is preliminary data.</text>
</comment>